<protein>
    <submittedName>
        <fullName evidence="4">Mitogen-activated protein kinase kinase kinase 9</fullName>
    </submittedName>
</protein>
<keyword evidence="5" id="KW-1185">Reference proteome</keyword>
<feature type="compositionally biased region" description="Polar residues" evidence="2">
    <location>
        <begin position="725"/>
        <end position="738"/>
    </location>
</feature>
<feature type="compositionally biased region" description="Basic and acidic residues" evidence="2">
    <location>
        <begin position="419"/>
        <end position="433"/>
    </location>
</feature>
<sequence>MSAAGTYAWMAPEVIKTSTFSKASDVWSYGVLLWELLTGETPYKGIDALAVAYGVAVNKLTLPIPSTCPEPWRDLMEACWYSDPHHRPSFEDILQALDAIVHSAFTQTPHESFHTMQEDWKLEIEEVLLGLRMKEKACRSLEEELRCREEELTKAQLQQKMVEENLRQREQELAAREIDLLERELHIMIIQQQTPTPKKRKGKFKRGRLKILKKEPGQNISLPSDFRHTFTVQHTAPDRKPRNPSSPNSPPGSPSIPRLRAIALPADGVKGKTWGPSTLHQRERGQIITRVVDGVPGGPKRWSRSAPNLEKHAAAARAGGTPNIAALQEIDYAATMSADPNGAVSCDWPTTAAVAPPLALPVPMPTLYSNGLEPCRGRLAAGKPSIIEIVLYNMAAMIAGVAAGYDVRLSNVSPVHPRLHPDRSEEEQEDRRWWFGGGSNRSSGVGPTYLGMDYEFSSASGYPHNTYHGPARHLRPLLNSLGQDPEGGIKPLRFTDSPQHYATAQGGTPTPSPRRKSSSTSNEGSEATYPPPPPAPSGGGLLDHRGPSLYISAADYPDGGGASVVHYASSSHYSARPELYRTDSYFTGGMYSTVGNSAVLHYADRLYPEFEGYQLHHHAHTGAYDNPSVSSVSSSTNSITPRTPSRLCASGNATNHTQYEHRRTPSNVSNASSSNNSSSNVNPSFRLEDEGEYSQYNTPTHHYYTSQQRRGLDYEYTPQPPPFFSRQNSHDSNASNVADTRPGTLEVGGGTRLRSSLKRYNYTPVGGSRTGGGGGSSSSGGAGTPTNPTPPDSLTSEDSSYVSAKEGSYSSVSRVRFSPVTMMAAETRETLLDIPVHGQSQDVTVPLQAVTRRIRRLSGEVNSSAGRSRKPSITELEREFLS</sequence>
<feature type="region of interest" description="Disordered" evidence="2">
    <location>
        <begin position="415"/>
        <end position="438"/>
    </location>
</feature>
<name>A0A067RFZ1_ZOONE</name>
<evidence type="ECO:0000256" key="1">
    <source>
        <dbReference type="SAM" id="Coils"/>
    </source>
</evidence>
<dbReference type="PRINTS" id="PR00109">
    <property type="entry name" value="TYRKINASE"/>
</dbReference>
<evidence type="ECO:0000313" key="5">
    <source>
        <dbReference type="Proteomes" id="UP000027135"/>
    </source>
</evidence>
<dbReference type="InterPro" id="IPR001245">
    <property type="entry name" value="Ser-Thr/Tyr_kinase_cat_dom"/>
</dbReference>
<dbReference type="AlphaFoldDB" id="A0A067RFZ1"/>
<keyword evidence="4" id="KW-0808">Transferase</keyword>
<evidence type="ECO:0000256" key="2">
    <source>
        <dbReference type="SAM" id="MobiDB-lite"/>
    </source>
</evidence>
<organism evidence="4 5">
    <name type="scientific">Zootermopsis nevadensis</name>
    <name type="common">Dampwood termite</name>
    <dbReference type="NCBI Taxonomy" id="136037"/>
    <lineage>
        <taxon>Eukaryota</taxon>
        <taxon>Metazoa</taxon>
        <taxon>Ecdysozoa</taxon>
        <taxon>Arthropoda</taxon>
        <taxon>Hexapoda</taxon>
        <taxon>Insecta</taxon>
        <taxon>Pterygota</taxon>
        <taxon>Neoptera</taxon>
        <taxon>Polyneoptera</taxon>
        <taxon>Dictyoptera</taxon>
        <taxon>Blattodea</taxon>
        <taxon>Blattoidea</taxon>
        <taxon>Termitoidae</taxon>
        <taxon>Termopsidae</taxon>
        <taxon>Zootermopsis</taxon>
    </lineage>
</organism>
<feature type="compositionally biased region" description="Basic residues" evidence="2">
    <location>
        <begin position="197"/>
        <end position="211"/>
    </location>
</feature>
<dbReference type="Gene3D" id="1.10.510.10">
    <property type="entry name" value="Transferase(Phosphotransferase) domain 1"/>
    <property type="match status" value="1"/>
</dbReference>
<dbReference type="PROSITE" id="PS50011">
    <property type="entry name" value="PROTEIN_KINASE_DOM"/>
    <property type="match status" value="1"/>
</dbReference>
<dbReference type="PANTHER" id="PTHR44329">
    <property type="entry name" value="SERINE/THREONINE-PROTEIN KINASE TNNI3K-RELATED"/>
    <property type="match status" value="1"/>
</dbReference>
<reference evidence="4 5" key="1">
    <citation type="journal article" date="2014" name="Nat. Commun.">
        <title>Molecular traces of alternative social organization in a termite genome.</title>
        <authorList>
            <person name="Terrapon N."/>
            <person name="Li C."/>
            <person name="Robertson H.M."/>
            <person name="Ji L."/>
            <person name="Meng X."/>
            <person name="Booth W."/>
            <person name="Chen Z."/>
            <person name="Childers C.P."/>
            <person name="Glastad K.M."/>
            <person name="Gokhale K."/>
            <person name="Gowin J."/>
            <person name="Gronenberg W."/>
            <person name="Hermansen R.A."/>
            <person name="Hu H."/>
            <person name="Hunt B.G."/>
            <person name="Huylmans A.K."/>
            <person name="Khalil S.M."/>
            <person name="Mitchell R.D."/>
            <person name="Munoz-Torres M.C."/>
            <person name="Mustard J.A."/>
            <person name="Pan H."/>
            <person name="Reese J.T."/>
            <person name="Scharf M.E."/>
            <person name="Sun F."/>
            <person name="Vogel H."/>
            <person name="Xiao J."/>
            <person name="Yang W."/>
            <person name="Yang Z."/>
            <person name="Yang Z."/>
            <person name="Zhou J."/>
            <person name="Zhu J."/>
            <person name="Brent C.S."/>
            <person name="Elsik C.G."/>
            <person name="Goodisman M.A."/>
            <person name="Liberles D.A."/>
            <person name="Roe R.M."/>
            <person name="Vargo E.L."/>
            <person name="Vilcinskas A."/>
            <person name="Wang J."/>
            <person name="Bornberg-Bauer E."/>
            <person name="Korb J."/>
            <person name="Zhang G."/>
            <person name="Liebig J."/>
        </authorList>
    </citation>
    <scope>NUCLEOTIDE SEQUENCE [LARGE SCALE GENOMIC DNA]</scope>
    <source>
        <tissue evidence="4">Whole organism</tissue>
    </source>
</reference>
<dbReference type="PANTHER" id="PTHR44329:SF293">
    <property type="entry name" value="MITOGEN-ACTIVATED PROTEIN KINASE KINASE KINASE"/>
    <property type="match status" value="1"/>
</dbReference>
<dbReference type="SUPFAM" id="SSF56112">
    <property type="entry name" value="Protein kinase-like (PK-like)"/>
    <property type="match status" value="1"/>
</dbReference>
<gene>
    <name evidence="4" type="ORF">L798_12790</name>
</gene>
<keyword evidence="4" id="KW-0418">Kinase</keyword>
<dbReference type="Proteomes" id="UP000027135">
    <property type="component" value="Unassembled WGS sequence"/>
</dbReference>
<accession>A0A067RFZ1</accession>
<dbReference type="InterPro" id="IPR051681">
    <property type="entry name" value="Ser/Thr_Kinases-Pseudokinases"/>
</dbReference>
<dbReference type="eggNOG" id="KOG0192">
    <property type="taxonomic scope" value="Eukaryota"/>
</dbReference>
<dbReference type="GO" id="GO:0004706">
    <property type="term" value="F:JUN kinase kinase kinase activity"/>
    <property type="evidence" value="ECO:0007669"/>
    <property type="project" value="TreeGrafter"/>
</dbReference>
<feature type="region of interest" description="Disordered" evidence="2">
    <location>
        <begin position="624"/>
        <end position="685"/>
    </location>
</feature>
<feature type="coiled-coil region" evidence="1">
    <location>
        <begin position="131"/>
        <end position="172"/>
    </location>
</feature>
<dbReference type="STRING" id="136037.A0A067RFZ1"/>
<dbReference type="GO" id="GO:0005524">
    <property type="term" value="F:ATP binding"/>
    <property type="evidence" value="ECO:0007669"/>
    <property type="project" value="InterPro"/>
</dbReference>
<dbReference type="InterPro" id="IPR000719">
    <property type="entry name" value="Prot_kinase_dom"/>
</dbReference>
<feature type="domain" description="Protein kinase" evidence="3">
    <location>
        <begin position="1"/>
        <end position="105"/>
    </location>
</feature>
<dbReference type="SMART" id="SM00219">
    <property type="entry name" value="TyrKc"/>
    <property type="match status" value="1"/>
</dbReference>
<dbReference type="InParanoid" id="A0A067RFZ1"/>
<feature type="region of interest" description="Disordered" evidence="2">
    <location>
        <begin position="193"/>
        <end position="258"/>
    </location>
</feature>
<dbReference type="Pfam" id="PF07714">
    <property type="entry name" value="PK_Tyr_Ser-Thr"/>
    <property type="match status" value="1"/>
</dbReference>
<feature type="compositionally biased region" description="Gly residues" evidence="2">
    <location>
        <begin position="768"/>
        <end position="783"/>
    </location>
</feature>
<dbReference type="InterPro" id="IPR020635">
    <property type="entry name" value="Tyr_kinase_cat_dom"/>
</dbReference>
<evidence type="ECO:0000313" key="4">
    <source>
        <dbReference type="EMBL" id="KDR22657.1"/>
    </source>
</evidence>
<keyword evidence="1" id="KW-0175">Coiled coil</keyword>
<feature type="region of interest" description="Disordered" evidence="2">
    <location>
        <begin position="704"/>
        <end position="808"/>
    </location>
</feature>
<dbReference type="InterPro" id="IPR011009">
    <property type="entry name" value="Kinase-like_dom_sf"/>
</dbReference>
<feature type="compositionally biased region" description="Polar residues" evidence="2">
    <location>
        <begin position="496"/>
        <end position="507"/>
    </location>
</feature>
<feature type="region of interest" description="Disordered" evidence="2">
    <location>
        <begin position="859"/>
        <end position="882"/>
    </location>
</feature>
<dbReference type="OMA" id="WTGKIRG"/>
<dbReference type="GO" id="GO:0004713">
    <property type="term" value="F:protein tyrosine kinase activity"/>
    <property type="evidence" value="ECO:0007669"/>
    <property type="project" value="InterPro"/>
</dbReference>
<feature type="compositionally biased region" description="Low complexity" evidence="2">
    <location>
        <begin position="665"/>
        <end position="684"/>
    </location>
</feature>
<feature type="region of interest" description="Disordered" evidence="2">
    <location>
        <begin position="476"/>
        <end position="546"/>
    </location>
</feature>
<dbReference type="EMBL" id="KK852498">
    <property type="protein sequence ID" value="KDR22657.1"/>
    <property type="molecule type" value="Genomic_DNA"/>
</dbReference>
<evidence type="ECO:0000259" key="3">
    <source>
        <dbReference type="PROSITE" id="PS50011"/>
    </source>
</evidence>
<feature type="compositionally biased region" description="Polar residues" evidence="2">
    <location>
        <begin position="792"/>
        <end position="808"/>
    </location>
</feature>
<proteinExistence type="predicted"/>